<dbReference type="Gene3D" id="1.20.1560.10">
    <property type="entry name" value="ABC transporter type 1, transmembrane domain"/>
    <property type="match status" value="1"/>
</dbReference>
<dbReference type="Pfam" id="PF00664">
    <property type="entry name" value="ABC_membrane"/>
    <property type="match status" value="1"/>
</dbReference>
<dbReference type="PROSITE" id="PS50893">
    <property type="entry name" value="ABC_TRANSPORTER_2"/>
    <property type="match status" value="1"/>
</dbReference>
<evidence type="ECO:0000259" key="11">
    <source>
        <dbReference type="PROSITE" id="PS50929"/>
    </source>
</evidence>
<evidence type="ECO:0000256" key="6">
    <source>
        <dbReference type="ARBA" id="ARBA00022989"/>
    </source>
</evidence>
<evidence type="ECO:0000313" key="12">
    <source>
        <dbReference type="EMBL" id="PXW55680.1"/>
    </source>
</evidence>
<dbReference type="PANTHER" id="PTHR43394">
    <property type="entry name" value="ATP-DEPENDENT PERMEASE MDL1, MITOCHONDRIAL"/>
    <property type="match status" value="1"/>
</dbReference>
<dbReference type="InterPro" id="IPR027417">
    <property type="entry name" value="P-loop_NTPase"/>
</dbReference>
<comment type="subcellular location">
    <subcellularLocation>
        <location evidence="1">Cell membrane</location>
        <topology evidence="1">Multi-pass membrane protein</topology>
    </subcellularLocation>
</comment>
<evidence type="ECO:0000313" key="13">
    <source>
        <dbReference type="Proteomes" id="UP000248021"/>
    </source>
</evidence>
<feature type="transmembrane region" description="Helical" evidence="9">
    <location>
        <begin position="178"/>
        <end position="211"/>
    </location>
</feature>
<sequence>MLQRLLQRCLNWCERRVDVFAPFDDMRMPPESFLGFAWYYLKPVRGWLVLILLSSLVISIVDSSLLLIVGWLVDRLAGATPAQFFADYGAIVIGGGAAILVLRPLFTAVNDMLVDQVVVPQLTNMIRWRAHLYTINHSLAYFQGDFAGRLANRIVQVGPALREIATGVVDNLWFVAVYAITAITVFGQIGLLLAVPVVAWVVLYIALLVYFVPRAQARSQAVADRRSYLVGRVVDTYTNIMTVKLFARVSEERSAVREAIADHTATMLVQMRLMTGVSVTLSVLNTVLFVVSTGAAIYLWSLGQMSPGAIAASLALVLRIITMSGWVMQVVRTLFDNVGTVQESMDTIVRPHGVVDAPDAKPLVVTGGEIRFENVRFHYGRTSGVVENLDLVVKPGEKVGLVGPSGAGKSTLVSLLLRLYDLEGGRILIDGQDIAKTSQDSLRQQIAVVSQDTSLLHRSIRDNIRYGRPEASEDAVRHAARLADAEAFIAGLEDHRGRRGFDSHVGERGVKLSGGQRQRIAIARVLLKNAPILVLDEATSALDSEAEAAIQSQLAHLMEGKTVIAIAHRLSTIAALDRLVVMDRGAIVEQGTHEELIARGGLYARLWHRQSGGFLASDGAAALQAEAVS</sequence>
<dbReference type="GO" id="GO:0016887">
    <property type="term" value="F:ATP hydrolysis activity"/>
    <property type="evidence" value="ECO:0007669"/>
    <property type="project" value="InterPro"/>
</dbReference>
<evidence type="ECO:0000256" key="4">
    <source>
        <dbReference type="ARBA" id="ARBA00022741"/>
    </source>
</evidence>
<dbReference type="Proteomes" id="UP000248021">
    <property type="component" value="Unassembled WGS sequence"/>
</dbReference>
<keyword evidence="7 9" id="KW-0472">Membrane</keyword>
<keyword evidence="3 9" id="KW-0812">Transmembrane</keyword>
<evidence type="ECO:0000256" key="2">
    <source>
        <dbReference type="ARBA" id="ARBA00005417"/>
    </source>
</evidence>
<dbReference type="EMBL" id="QJJK01000009">
    <property type="protein sequence ID" value="PXW55680.1"/>
    <property type="molecule type" value="Genomic_DNA"/>
</dbReference>
<keyword evidence="13" id="KW-1185">Reference proteome</keyword>
<keyword evidence="4" id="KW-0547">Nucleotide-binding</keyword>
<dbReference type="Pfam" id="PF00005">
    <property type="entry name" value="ABC_tran"/>
    <property type="match status" value="1"/>
</dbReference>
<protein>
    <submittedName>
        <fullName evidence="12">ATP-binding cassette subfamily B multidrug efflux pump</fullName>
    </submittedName>
</protein>
<dbReference type="InterPro" id="IPR003593">
    <property type="entry name" value="AAA+_ATPase"/>
</dbReference>
<feature type="transmembrane region" description="Helical" evidence="9">
    <location>
        <begin position="47"/>
        <end position="73"/>
    </location>
</feature>
<comment type="function">
    <text evidence="8">Part of an ABC transporter complex. Transmembrane domains (TMD) form a pore in the inner membrane and the ATP-binding domain (NBD) is responsible for energy generation.</text>
</comment>
<comment type="similarity">
    <text evidence="2">Belongs to the ABC transporter superfamily.</text>
</comment>
<dbReference type="AlphaFoldDB" id="A0A2V3UBF7"/>
<dbReference type="SMART" id="SM00382">
    <property type="entry name" value="AAA"/>
    <property type="match status" value="1"/>
</dbReference>
<feature type="transmembrane region" description="Helical" evidence="9">
    <location>
        <begin position="277"/>
        <end position="300"/>
    </location>
</feature>
<evidence type="ECO:0000256" key="3">
    <source>
        <dbReference type="ARBA" id="ARBA00022692"/>
    </source>
</evidence>
<evidence type="ECO:0000256" key="9">
    <source>
        <dbReference type="SAM" id="Phobius"/>
    </source>
</evidence>
<evidence type="ECO:0000256" key="1">
    <source>
        <dbReference type="ARBA" id="ARBA00004651"/>
    </source>
</evidence>
<dbReference type="InterPro" id="IPR011527">
    <property type="entry name" value="ABC1_TM_dom"/>
</dbReference>
<accession>A0A2V3UBF7</accession>
<dbReference type="SUPFAM" id="SSF90123">
    <property type="entry name" value="ABC transporter transmembrane region"/>
    <property type="match status" value="1"/>
</dbReference>
<name>A0A2V3UBF7_9HYPH</name>
<evidence type="ECO:0000256" key="5">
    <source>
        <dbReference type="ARBA" id="ARBA00022840"/>
    </source>
</evidence>
<dbReference type="PROSITE" id="PS00211">
    <property type="entry name" value="ABC_TRANSPORTER_1"/>
    <property type="match status" value="1"/>
</dbReference>
<dbReference type="FunFam" id="3.40.50.300:FF:000218">
    <property type="entry name" value="Multidrug ABC transporter ATP-binding protein"/>
    <property type="match status" value="1"/>
</dbReference>
<dbReference type="PROSITE" id="PS50929">
    <property type="entry name" value="ABC_TM1F"/>
    <property type="match status" value="1"/>
</dbReference>
<dbReference type="InterPro" id="IPR017871">
    <property type="entry name" value="ABC_transporter-like_CS"/>
</dbReference>
<proteinExistence type="inferred from homology"/>
<keyword evidence="6 9" id="KW-1133">Transmembrane helix</keyword>
<dbReference type="PANTHER" id="PTHR43394:SF1">
    <property type="entry name" value="ATP-BINDING CASSETTE SUB-FAMILY B MEMBER 10, MITOCHONDRIAL"/>
    <property type="match status" value="1"/>
</dbReference>
<evidence type="ECO:0000256" key="7">
    <source>
        <dbReference type="ARBA" id="ARBA00023136"/>
    </source>
</evidence>
<feature type="transmembrane region" description="Helical" evidence="9">
    <location>
        <begin position="306"/>
        <end position="327"/>
    </location>
</feature>
<feature type="transmembrane region" description="Helical" evidence="9">
    <location>
        <begin position="85"/>
        <end position="106"/>
    </location>
</feature>
<gene>
    <name evidence="12" type="ORF">C7450_10988</name>
</gene>
<feature type="domain" description="ABC transporter" evidence="10">
    <location>
        <begin position="370"/>
        <end position="609"/>
    </location>
</feature>
<dbReference type="GO" id="GO:0005524">
    <property type="term" value="F:ATP binding"/>
    <property type="evidence" value="ECO:0007669"/>
    <property type="project" value="UniProtKB-KW"/>
</dbReference>
<dbReference type="GO" id="GO:0005886">
    <property type="term" value="C:plasma membrane"/>
    <property type="evidence" value="ECO:0007669"/>
    <property type="project" value="UniProtKB-SubCell"/>
</dbReference>
<feature type="domain" description="ABC transmembrane type-1" evidence="11">
    <location>
        <begin position="49"/>
        <end position="334"/>
    </location>
</feature>
<comment type="caution">
    <text evidence="12">The sequence shown here is derived from an EMBL/GenBank/DDBJ whole genome shotgun (WGS) entry which is preliminary data.</text>
</comment>
<keyword evidence="5 12" id="KW-0067">ATP-binding</keyword>
<dbReference type="SUPFAM" id="SSF52540">
    <property type="entry name" value="P-loop containing nucleoside triphosphate hydrolases"/>
    <property type="match status" value="1"/>
</dbReference>
<organism evidence="12 13">
    <name type="scientific">Chelatococcus asaccharovorans</name>
    <dbReference type="NCBI Taxonomy" id="28210"/>
    <lineage>
        <taxon>Bacteria</taxon>
        <taxon>Pseudomonadati</taxon>
        <taxon>Pseudomonadota</taxon>
        <taxon>Alphaproteobacteria</taxon>
        <taxon>Hyphomicrobiales</taxon>
        <taxon>Chelatococcaceae</taxon>
        <taxon>Chelatococcus</taxon>
    </lineage>
</organism>
<evidence type="ECO:0000256" key="8">
    <source>
        <dbReference type="ARBA" id="ARBA00024725"/>
    </source>
</evidence>
<reference evidence="12 13" key="1">
    <citation type="submission" date="2018-05" db="EMBL/GenBank/DDBJ databases">
        <title>Genomic Encyclopedia of Type Strains, Phase IV (KMG-IV): sequencing the most valuable type-strain genomes for metagenomic binning, comparative biology and taxonomic classification.</title>
        <authorList>
            <person name="Goeker M."/>
        </authorList>
    </citation>
    <scope>NUCLEOTIDE SEQUENCE [LARGE SCALE GENOMIC DNA]</scope>
    <source>
        <strain evidence="12 13">DSM 6462</strain>
    </source>
</reference>
<dbReference type="InterPro" id="IPR039421">
    <property type="entry name" value="Type_1_exporter"/>
</dbReference>
<dbReference type="GO" id="GO:0015421">
    <property type="term" value="F:ABC-type oligopeptide transporter activity"/>
    <property type="evidence" value="ECO:0007669"/>
    <property type="project" value="TreeGrafter"/>
</dbReference>
<dbReference type="InterPro" id="IPR003439">
    <property type="entry name" value="ABC_transporter-like_ATP-bd"/>
</dbReference>
<evidence type="ECO:0000259" key="10">
    <source>
        <dbReference type="PROSITE" id="PS50893"/>
    </source>
</evidence>
<dbReference type="Gene3D" id="3.40.50.300">
    <property type="entry name" value="P-loop containing nucleotide triphosphate hydrolases"/>
    <property type="match status" value="1"/>
</dbReference>
<dbReference type="InterPro" id="IPR036640">
    <property type="entry name" value="ABC1_TM_sf"/>
</dbReference>